<protein>
    <recommendedName>
        <fullName evidence="2">NFACT RNA-binding domain-containing protein</fullName>
    </recommendedName>
</protein>
<accession>A0A6C0AYK3</accession>
<organism evidence="1">
    <name type="scientific">viral metagenome</name>
    <dbReference type="NCBI Taxonomy" id="1070528"/>
    <lineage>
        <taxon>unclassified sequences</taxon>
        <taxon>metagenomes</taxon>
        <taxon>organismal metagenomes</taxon>
    </lineage>
</organism>
<reference evidence="1" key="1">
    <citation type="journal article" date="2020" name="Nature">
        <title>Giant virus diversity and host interactions through global metagenomics.</title>
        <authorList>
            <person name="Schulz F."/>
            <person name="Roux S."/>
            <person name="Paez-Espino D."/>
            <person name="Jungbluth S."/>
            <person name="Walsh D.A."/>
            <person name="Denef V.J."/>
            <person name="McMahon K.D."/>
            <person name="Konstantinidis K.T."/>
            <person name="Eloe-Fadrosh E.A."/>
            <person name="Kyrpides N.C."/>
            <person name="Woyke T."/>
        </authorList>
    </citation>
    <scope>NUCLEOTIDE SEQUENCE</scope>
    <source>
        <strain evidence="1">GVMAG-S-ERX556022-25</strain>
    </source>
</reference>
<evidence type="ECO:0000313" key="1">
    <source>
        <dbReference type="EMBL" id="QHS84872.1"/>
    </source>
</evidence>
<sequence>MKELEFNNVKFYVGQSAKENWQLLDKAKIENKNFVWFHLDSFPSPYVFMWSSISNLEKLIKESKEVNSTNIDLCPTIDQYINYGATLCKEYSKYKFLNDLKIMYTTVSKLKKTDIVGEVDIKGKSKIIKL</sequence>
<proteinExistence type="predicted"/>
<dbReference type="AlphaFoldDB" id="A0A6C0AYK3"/>
<name>A0A6C0AYK3_9ZZZZ</name>
<evidence type="ECO:0008006" key="2">
    <source>
        <dbReference type="Google" id="ProtNLM"/>
    </source>
</evidence>
<dbReference type="EMBL" id="MN738818">
    <property type="protein sequence ID" value="QHS84872.1"/>
    <property type="molecule type" value="Genomic_DNA"/>
</dbReference>